<feature type="domain" description="PEGA" evidence="3">
    <location>
        <begin position="191"/>
        <end position="244"/>
    </location>
</feature>
<sequence>MKALPLALVLLPALALSASSSQPGRISALLIPMDPSSESSGVQMESYMNDALGNFASYAVRKPRDLFGLPDDPAAQASFQRAKKGYEESVKAFEAREYEDAERKVRATLKELDGSVAAMTSCFPLCDALALHGAILQLRGDVEEAKLLLIDLMALNPTFELNPKRFSREFISLRVQVATSRTSQLRGSATFKSRPAGARVYLDGEPVGYTPLTLPTLPVGKHLVRMERPGFRQFGQIAEVTPDDVDVVASLVPTATYKAYDAQLDKVIPDVSRGSDKPANAVVSLGRSLSLDRAMVGTVRVIPERGTELAVGLFDVKSGKRLGSRKLVLQGDEYGQLKSEMERVVNQLLNSEGEQVQKKRDPLDNRSGSEDWGSEDRGGNSRQSVKKHSGDDPLDDVSGTEDW</sequence>
<dbReference type="InParanoid" id="H8N0U5"/>
<evidence type="ECO:0000259" key="3">
    <source>
        <dbReference type="Pfam" id="PF08308"/>
    </source>
</evidence>
<accession>H8N0U5</accession>
<feature type="region of interest" description="Disordered" evidence="1">
    <location>
        <begin position="349"/>
        <end position="403"/>
    </location>
</feature>
<reference evidence="5" key="2">
    <citation type="submission" date="2012-03" db="EMBL/GenBank/DDBJ databases">
        <title>Genome sequence of the fruiting myxobacterium Corallococcus coralloides DSM 2259.</title>
        <authorList>
            <person name="Huntley S."/>
            <person name="Zhang Y."/>
            <person name="Treuner-Lange A."/>
            <person name="Sensen C.W."/>
            <person name="Sogaard-Andersen L."/>
        </authorList>
    </citation>
    <scope>NUCLEOTIDE SEQUENCE [LARGE SCALE GENOMIC DNA]</scope>
    <source>
        <strain evidence="5">ATCC 25202 / DSM 2259 / NBRC 100086 / M2</strain>
    </source>
</reference>
<dbReference type="OrthoDB" id="5378734at2"/>
<feature type="signal peptide" evidence="2">
    <location>
        <begin position="1"/>
        <end position="17"/>
    </location>
</feature>
<feature type="compositionally biased region" description="Basic and acidic residues" evidence="1">
    <location>
        <begin position="355"/>
        <end position="379"/>
    </location>
</feature>
<dbReference type="STRING" id="1144275.COCOR_05600"/>
<dbReference type="Proteomes" id="UP000007587">
    <property type="component" value="Chromosome"/>
</dbReference>
<dbReference type="EMBL" id="CP003389">
    <property type="protein sequence ID" value="AFE06463.1"/>
    <property type="molecule type" value="Genomic_DNA"/>
</dbReference>
<organism evidence="4 5">
    <name type="scientific">Corallococcus coralloides (strain ATCC 25202 / DSM 2259 / NBRC 100086 / M2)</name>
    <name type="common">Myxococcus coralloides</name>
    <dbReference type="NCBI Taxonomy" id="1144275"/>
    <lineage>
        <taxon>Bacteria</taxon>
        <taxon>Pseudomonadati</taxon>
        <taxon>Myxococcota</taxon>
        <taxon>Myxococcia</taxon>
        <taxon>Myxococcales</taxon>
        <taxon>Cystobacterineae</taxon>
        <taxon>Myxococcaceae</taxon>
        <taxon>Corallococcus</taxon>
    </lineage>
</organism>
<dbReference type="HOGENOM" id="CLU_683009_0_0_7"/>
<keyword evidence="2" id="KW-0732">Signal</keyword>
<dbReference type="KEGG" id="ccx:COCOR_05600"/>
<reference evidence="4 5" key="1">
    <citation type="journal article" date="2012" name="J. Bacteriol.">
        <title>Complete Genome Sequence of the Fruiting Myxobacterium Corallococcus coralloides DSM 2259.</title>
        <authorList>
            <person name="Huntley S."/>
            <person name="Zhang Y."/>
            <person name="Treuner-Lange A."/>
            <person name="Kneip S."/>
            <person name="Sensen C.W."/>
            <person name="Sogaard-Andersen L."/>
        </authorList>
    </citation>
    <scope>NUCLEOTIDE SEQUENCE [LARGE SCALE GENOMIC DNA]</scope>
    <source>
        <strain evidence="5">ATCC 25202 / DSM 2259 / NBRC 100086 / M2</strain>
    </source>
</reference>
<gene>
    <name evidence="4" type="ordered locus">COCOR_05600</name>
</gene>
<proteinExistence type="predicted"/>
<evidence type="ECO:0000313" key="4">
    <source>
        <dbReference type="EMBL" id="AFE06463.1"/>
    </source>
</evidence>
<feature type="compositionally biased region" description="Acidic residues" evidence="1">
    <location>
        <begin position="392"/>
        <end position="403"/>
    </location>
</feature>
<dbReference type="AlphaFoldDB" id="H8N0U5"/>
<dbReference type="InterPro" id="IPR013229">
    <property type="entry name" value="PEGA"/>
</dbReference>
<name>H8N0U5_CORCM</name>
<dbReference type="Pfam" id="PF08308">
    <property type="entry name" value="PEGA"/>
    <property type="match status" value="1"/>
</dbReference>
<evidence type="ECO:0000256" key="2">
    <source>
        <dbReference type="SAM" id="SignalP"/>
    </source>
</evidence>
<evidence type="ECO:0000313" key="5">
    <source>
        <dbReference type="Proteomes" id="UP000007587"/>
    </source>
</evidence>
<keyword evidence="5" id="KW-1185">Reference proteome</keyword>
<evidence type="ECO:0000256" key="1">
    <source>
        <dbReference type="SAM" id="MobiDB-lite"/>
    </source>
</evidence>
<feature type="chain" id="PRO_5003615856" description="PEGA domain-containing protein" evidence="2">
    <location>
        <begin position="18"/>
        <end position="403"/>
    </location>
</feature>
<dbReference type="RefSeq" id="WP_014398390.1">
    <property type="nucleotide sequence ID" value="NC_017030.1"/>
</dbReference>
<protein>
    <recommendedName>
        <fullName evidence="3">PEGA domain-containing protein</fullName>
    </recommendedName>
</protein>